<gene>
    <name evidence="2" type="ORF">SAMN05421870_12038</name>
</gene>
<dbReference type="Pfam" id="PF13565">
    <property type="entry name" value="HTH_32"/>
    <property type="match status" value="1"/>
</dbReference>
<dbReference type="GO" id="GO:0003676">
    <property type="term" value="F:nucleic acid binding"/>
    <property type="evidence" value="ECO:0007669"/>
    <property type="project" value="InterPro"/>
</dbReference>
<dbReference type="EMBL" id="FOGO01000020">
    <property type="protein sequence ID" value="SES36691.1"/>
    <property type="molecule type" value="Genomic_DNA"/>
</dbReference>
<dbReference type="InterPro" id="IPR012337">
    <property type="entry name" value="RNaseH-like_sf"/>
</dbReference>
<dbReference type="NCBIfam" id="NF033577">
    <property type="entry name" value="transpos_IS481"/>
    <property type="match status" value="1"/>
</dbReference>
<dbReference type="Proteomes" id="UP000182841">
    <property type="component" value="Unassembled WGS sequence"/>
</dbReference>
<dbReference type="SUPFAM" id="SSF53098">
    <property type="entry name" value="Ribonuclease H-like"/>
    <property type="match status" value="1"/>
</dbReference>
<dbReference type="Pfam" id="PF13683">
    <property type="entry name" value="rve_3"/>
    <property type="match status" value="1"/>
</dbReference>
<dbReference type="PANTHER" id="PTHR35004">
    <property type="entry name" value="TRANSPOSASE RV3428C-RELATED"/>
    <property type="match status" value="1"/>
</dbReference>
<keyword evidence="3" id="KW-1185">Reference proteome</keyword>
<accession>A0A1H9WSB3</accession>
<evidence type="ECO:0000313" key="2">
    <source>
        <dbReference type="EMBL" id="SES36691.1"/>
    </source>
</evidence>
<dbReference type="SUPFAM" id="SSF46689">
    <property type="entry name" value="Homeodomain-like"/>
    <property type="match status" value="1"/>
</dbReference>
<dbReference type="PROSITE" id="PS50994">
    <property type="entry name" value="INTEGRASE"/>
    <property type="match status" value="1"/>
</dbReference>
<feature type="domain" description="Integrase catalytic" evidence="1">
    <location>
        <begin position="134"/>
        <end position="306"/>
    </location>
</feature>
<dbReference type="Gene3D" id="3.30.420.10">
    <property type="entry name" value="Ribonuclease H-like superfamily/Ribonuclease H"/>
    <property type="match status" value="1"/>
</dbReference>
<name>A0A1H9WSB3_9ACTN</name>
<dbReference type="InterPro" id="IPR001584">
    <property type="entry name" value="Integrase_cat-core"/>
</dbReference>
<dbReference type="InterPro" id="IPR036388">
    <property type="entry name" value="WH-like_DNA-bd_sf"/>
</dbReference>
<dbReference type="PANTHER" id="PTHR35004:SF7">
    <property type="entry name" value="INTEGRASE PROTEIN"/>
    <property type="match status" value="1"/>
</dbReference>
<sequence length="595" mass="65576">MLVELSVVEQRYHAVMEVAAGVPVTQVAARYGVSRQSVHSWVRKYEQWGLPGLADRSHRPDSCPHRIAAEVEAVVCELRRRHRGWGPRRLVHELERRGITPVPSRATVYRVLVRNGLVEPGVRKRRRSDYRRWERSASMELWQMDIVGGILLADGSECKMVTGIDDHSRFMVIAKVVQRATARAVCLAFGEALVRFGVPGEVLTDNGKQFTARFSPGKPRETMFDRICRENGIAHRLTKPQSPTTTGKIERFHQTLRRELLDRRDPFVDLAAAQAAVDAWLEDYNRMRPHQGLDMAVPASRFVSRPRSEQDALPVVLPARLDPVPQPDVPVPPPEPVAAAWPMAEGEVGAIELERVVPASGNLSLRGQQVWFGPALAGITVTLRIDVNRLHVLIGGGRHKTLPSKLSGRDLKALLAGGGARPAGPWADDPGPAQDTKGAVEVDRTVNAVGYVGLGGDKVLTGWPFAGQRVTLRLDGKVLQVLNEQRVLQATLPSPLPPSACGRLQGARPAGPSPLLPPPAEQITERTVSSVGGFMIAGQRVQFGRSYAHQVVTAHLDETSIRVFHSRELITTLPRITRKEVVVRTSGEHNRRKIL</sequence>
<proteinExistence type="predicted"/>
<evidence type="ECO:0000259" key="1">
    <source>
        <dbReference type="PROSITE" id="PS50994"/>
    </source>
</evidence>
<dbReference type="InterPro" id="IPR009057">
    <property type="entry name" value="Homeodomain-like_sf"/>
</dbReference>
<organism evidence="2 3">
    <name type="scientific">Streptomyces qinglanensis</name>
    <dbReference type="NCBI Taxonomy" id="943816"/>
    <lineage>
        <taxon>Bacteria</taxon>
        <taxon>Bacillati</taxon>
        <taxon>Actinomycetota</taxon>
        <taxon>Actinomycetes</taxon>
        <taxon>Kitasatosporales</taxon>
        <taxon>Streptomycetaceae</taxon>
        <taxon>Streptomyces</taxon>
    </lineage>
</organism>
<evidence type="ECO:0000313" key="3">
    <source>
        <dbReference type="Proteomes" id="UP000182841"/>
    </source>
</evidence>
<dbReference type="Gene3D" id="1.10.10.10">
    <property type="entry name" value="Winged helix-like DNA-binding domain superfamily/Winged helix DNA-binding domain"/>
    <property type="match status" value="1"/>
</dbReference>
<dbReference type="InterPro" id="IPR036397">
    <property type="entry name" value="RNaseH_sf"/>
</dbReference>
<dbReference type="GO" id="GO:0015074">
    <property type="term" value="P:DNA integration"/>
    <property type="evidence" value="ECO:0007669"/>
    <property type="project" value="InterPro"/>
</dbReference>
<protein>
    <submittedName>
        <fullName evidence="2">Transposase InsO and inactivated derivatives</fullName>
    </submittedName>
</protein>
<reference evidence="3" key="1">
    <citation type="submission" date="2016-10" db="EMBL/GenBank/DDBJ databases">
        <authorList>
            <person name="Varghese N."/>
            <person name="Submissions S."/>
        </authorList>
    </citation>
    <scope>NUCLEOTIDE SEQUENCE [LARGE SCALE GENOMIC DNA]</scope>
    <source>
        <strain evidence="3">CGMCC 4.6825</strain>
    </source>
</reference>
<dbReference type="InterPro" id="IPR047656">
    <property type="entry name" value="IS481-like_transpos"/>
</dbReference>
<dbReference type="AlphaFoldDB" id="A0A1H9WSB3"/>